<dbReference type="GeneID" id="68903746"/>
<dbReference type="CDD" id="cd19096">
    <property type="entry name" value="AKR_Fe-S_oxidoreductase"/>
    <property type="match status" value="1"/>
</dbReference>
<dbReference type="HOGENOM" id="CLU_100544_0_0_2"/>
<proteinExistence type="predicted"/>
<dbReference type="InterPro" id="IPR036812">
    <property type="entry name" value="NAD(P)_OxRdtase_dom_sf"/>
</dbReference>
<dbReference type="Pfam" id="PF00248">
    <property type="entry name" value="Aldo_ket_red"/>
    <property type="match status" value="1"/>
</dbReference>
<dbReference type="PANTHER" id="PTHR43312:SF2">
    <property type="entry name" value="OXIDOREDUCTASE"/>
    <property type="match status" value="1"/>
</dbReference>
<evidence type="ECO:0000313" key="2">
    <source>
        <dbReference type="EMBL" id="AKB65929.1"/>
    </source>
</evidence>
<evidence type="ECO:0000259" key="1">
    <source>
        <dbReference type="Pfam" id="PF00248"/>
    </source>
</evidence>
<dbReference type="Proteomes" id="UP000033097">
    <property type="component" value="Chromosome"/>
</dbReference>
<dbReference type="KEGG" id="mmj:MSMAS_2733"/>
<reference evidence="2 3" key="1">
    <citation type="submission" date="2014-07" db="EMBL/GenBank/DDBJ databases">
        <title>Methanogenic archaea and the global carbon cycle.</title>
        <authorList>
            <person name="Henriksen J.R."/>
            <person name="Luke J."/>
            <person name="Reinhart S."/>
            <person name="Benedict M.N."/>
            <person name="Youngblut N.D."/>
            <person name="Metcalf M.E."/>
            <person name="Whitaker R.J."/>
            <person name="Metcalf W.W."/>
        </authorList>
    </citation>
    <scope>NUCLEOTIDE SEQUENCE [LARGE SCALE GENOMIC DNA]</scope>
    <source>
        <strain evidence="2 3">S-6</strain>
    </source>
</reference>
<organism evidence="2 3">
    <name type="scientific">Methanosarcina mazei S-6</name>
    <dbReference type="NCBI Taxonomy" id="213585"/>
    <lineage>
        <taxon>Archaea</taxon>
        <taxon>Methanobacteriati</taxon>
        <taxon>Methanobacteriota</taxon>
        <taxon>Stenosarchaea group</taxon>
        <taxon>Methanomicrobia</taxon>
        <taxon>Methanosarcinales</taxon>
        <taxon>Methanosarcinaceae</taxon>
        <taxon>Methanosarcina</taxon>
    </lineage>
</organism>
<feature type="domain" description="NADP-dependent oxidoreductase" evidence="1">
    <location>
        <begin position="16"/>
        <end position="164"/>
    </location>
</feature>
<protein>
    <submittedName>
        <fullName evidence="2">Aldo/keto reductase</fullName>
    </submittedName>
</protein>
<evidence type="ECO:0000313" key="3">
    <source>
        <dbReference type="Proteomes" id="UP000033097"/>
    </source>
</evidence>
<dbReference type="PATRIC" id="fig|213585.10.peg.3440"/>
<dbReference type="InterPro" id="IPR053135">
    <property type="entry name" value="AKR2_Oxidoreductase"/>
</dbReference>
<dbReference type="SUPFAM" id="SSF51430">
    <property type="entry name" value="NAD(P)-linked oxidoreductase"/>
    <property type="match status" value="1"/>
</dbReference>
<gene>
    <name evidence="2" type="ORF">MSMAS_2733</name>
</gene>
<accession>A0A0E3RK87</accession>
<dbReference type="Gene3D" id="3.20.20.100">
    <property type="entry name" value="NADP-dependent oxidoreductase domain"/>
    <property type="match status" value="1"/>
</dbReference>
<dbReference type="STRING" id="213585.MSMAS_2733"/>
<sequence length="190" mass="22008">MLYRRLGRTDEKVSILGFGTMRLPVIGGDDTRVDEEKSIEMIRYAIDSGVNYIDTAYPYHGGMSESVLGKALEDGYRDKVYIATKLPSWLVASRKDMDRYLNEQLERLKTDSIDFYLAHALNSDFWDLVKKHGIFDFLDSALEDGRIKYTGFSFHDSPELFKEIVDSTRGLYVRYSTTLWMKISRQEKTV</sequence>
<dbReference type="InterPro" id="IPR023210">
    <property type="entry name" value="NADP_OxRdtase_dom"/>
</dbReference>
<dbReference type="AlphaFoldDB" id="A0A0E3RK87"/>
<dbReference type="EMBL" id="CP009512">
    <property type="protein sequence ID" value="AKB65929.1"/>
    <property type="molecule type" value="Genomic_DNA"/>
</dbReference>
<dbReference type="RefSeq" id="WP_230633281.1">
    <property type="nucleotide sequence ID" value="NZ_CP009512.1"/>
</dbReference>
<name>A0A0E3RK87_METMZ</name>
<dbReference type="PANTHER" id="PTHR43312">
    <property type="entry name" value="D-THREO-ALDOSE 1-DEHYDROGENASE"/>
    <property type="match status" value="1"/>
</dbReference>